<dbReference type="GeneID" id="36408132"/>
<accession>A0A0N7L5Z3</accession>
<proteinExistence type="inferred from homology"/>
<dbReference type="Pfam" id="PF01535">
    <property type="entry name" value="PPR"/>
    <property type="match status" value="2"/>
</dbReference>
<keyword evidence="4" id="KW-1185">Reference proteome</keyword>
<dbReference type="STRING" id="4781.A0A0N7L5Z3"/>
<dbReference type="Gene3D" id="1.25.40.10">
    <property type="entry name" value="Tetratricopeptide repeat domain"/>
    <property type="match status" value="4"/>
</dbReference>
<comment type="similarity">
    <text evidence="1">Belongs to the PPR family. P subfamily.</text>
</comment>
<dbReference type="OMA" id="WRIAYSL"/>
<dbReference type="InterPro" id="IPR011990">
    <property type="entry name" value="TPR-like_helical_dom_sf"/>
</dbReference>
<dbReference type="EMBL" id="CCYD01000645">
    <property type="protein sequence ID" value="CEG42835.1"/>
    <property type="molecule type" value="Genomic_DNA"/>
</dbReference>
<organism evidence="3 4">
    <name type="scientific">Plasmopara halstedii</name>
    <name type="common">Downy mildew of sunflower</name>
    <dbReference type="NCBI Taxonomy" id="4781"/>
    <lineage>
        <taxon>Eukaryota</taxon>
        <taxon>Sar</taxon>
        <taxon>Stramenopiles</taxon>
        <taxon>Oomycota</taxon>
        <taxon>Peronosporomycetes</taxon>
        <taxon>Peronosporales</taxon>
        <taxon>Peronosporaceae</taxon>
        <taxon>Plasmopara</taxon>
    </lineage>
</organism>
<sequence length="1287" mass="145041">MLRARRLVKLYQRSRPTADMRLQCLDIRLARTATLSNYTILHNCSMSSESMSGMPIETTENMKKLLAELDMYRETGKWRQAIKLLDRVDKDEALPALNSIMYERTIAACARMGKVEVLPGLLNNMLVDNLTPTSATIDFIVQAYLAKEHWGHIVQLGNEVSAMGVEPSPAALYAIMEACGQAKDANSAFLIMKQLRKAGMKLTEDYYAAAIRAAGMARRPDTAMALFVQMEKIHDLQDNGQVLSQLIRAQVINGQLEEALQSFTTASLRRLCLNETIYTSTIDSLVSSGKHWQATRLFEQMLQSGENQPSIFCLCRAMLAYIGANRSQHAWACWKKIVETNEPNPNPIKYNKLMQGLNHVKDTQLAVSVFDHLRNLFEPGQIHQGTYAVVIRAHGRLGNAQKAVDLFDEYVDSCKGSRRLSRHTGIYLALFNALSRDKVRDPTLITNDAKRAWHLMLTNVPVVLPPAYASLAGVFASTGEMAMLKELIDHAERKWCGMADVSHHEELRYKNNDELEAFVDFEGHDTDVESKNDVLLFNGIISGLCKARDDQTANIEAYLNTMLSRQLPITDSIVRATTDACIRFENWNLMRKLLQMINLDVLKNAEVCAGDTVSKLLEAEKWNLGREWLMYCHRHDLHPLIRRKVDLLQEMRKKQSKEWQIAYTLAIETLSFRRVEQRGIDTVVDATEICKNADRMDLVIKLFDAAASHSSVQYYLNHIRQVKAGRDAMQPLKSRMKPITIPLSLYKDVILALLQHERMRGDNFDDEMRLNKAEQICRQMLEVHGKNLDGEALSLAISIKATIGDHDDVGALFQSMRALGLKPNSYAQNAAIVAFSRLRLTDQVLSIRDDLMSNRDENGEIMMVESNVAKSLLFSLALTHEDDALLDAVKNLPGCTVEMALNALLKANRNAKAVELYDASASIDVFDTVFHRLCQSGNSILAATLVLKHARLNGLNQIHSNRVIRVTNALIEEGKLVEAEQLLQMYMDDKHGLSLKQTQPYFQQHVIEMLLFIYGEFGLFNAMRALFEKELLTFPLNVAHYEVAMEYCAESRDEIAGAVASLQLFEKLRTRGFTQPSGNAYLLTLQSCLRLERLEPANSTAAKSTGQIILNDVRENGFDKEVADELAKQVASAIEQVRDNNRKVFRRIRKDKDLIGCGVIKPDELARIALFCHRHGLPMTTNLANDLLRLHKHMPAMIANELAFVKRSLEEGLGVVSAPNLRSGNNLANRVGKTRRAMTPKPKRKPAVYAPHFSQRRLRSKSYDAAVRASTDARWGVVLQPIVADRE</sequence>
<evidence type="ECO:0000256" key="2">
    <source>
        <dbReference type="PROSITE-ProRule" id="PRU00708"/>
    </source>
</evidence>
<dbReference type="InterPro" id="IPR002885">
    <property type="entry name" value="PPR_rpt"/>
</dbReference>
<dbReference type="PANTHER" id="PTHR46128:SF329">
    <property type="entry name" value="MITOCHONDRIAL GROUP I INTRON SPLICING FACTOR DMR1"/>
    <property type="match status" value="1"/>
</dbReference>
<evidence type="ECO:0000313" key="3">
    <source>
        <dbReference type="EMBL" id="CEG42835.1"/>
    </source>
</evidence>
<dbReference type="OrthoDB" id="185373at2759"/>
<dbReference type="Proteomes" id="UP000054928">
    <property type="component" value="Unassembled WGS sequence"/>
</dbReference>
<evidence type="ECO:0000313" key="4">
    <source>
        <dbReference type="Proteomes" id="UP000054928"/>
    </source>
</evidence>
<dbReference type="SUPFAM" id="SSF81901">
    <property type="entry name" value="HCP-like"/>
    <property type="match status" value="1"/>
</dbReference>
<evidence type="ECO:0000256" key="1">
    <source>
        <dbReference type="ARBA" id="ARBA00007626"/>
    </source>
</evidence>
<name>A0A0N7L5Z3_PLAHL</name>
<dbReference type="PROSITE" id="PS51375">
    <property type="entry name" value="PPR"/>
    <property type="match status" value="1"/>
</dbReference>
<feature type="repeat" description="PPR" evidence="2">
    <location>
        <begin position="274"/>
        <end position="308"/>
    </location>
</feature>
<protein>
    <submittedName>
        <fullName evidence="3">FOG: PPR repeat</fullName>
    </submittedName>
</protein>
<dbReference type="RefSeq" id="XP_024579204.1">
    <property type="nucleotide sequence ID" value="XM_024728759.1"/>
</dbReference>
<dbReference type="InterPro" id="IPR050872">
    <property type="entry name" value="PPR_P_subfamily"/>
</dbReference>
<dbReference type="PANTHER" id="PTHR46128">
    <property type="entry name" value="MITOCHONDRIAL GROUP I INTRON SPLICING FACTOR CCM1"/>
    <property type="match status" value="1"/>
</dbReference>
<reference evidence="4" key="1">
    <citation type="submission" date="2014-09" db="EMBL/GenBank/DDBJ databases">
        <authorList>
            <person name="Sharma Rahul"/>
            <person name="Thines Marco"/>
        </authorList>
    </citation>
    <scope>NUCLEOTIDE SEQUENCE [LARGE SCALE GENOMIC DNA]</scope>
</reference>